<keyword evidence="3" id="KW-0813">Transport</keyword>
<comment type="similarity">
    <text evidence="2">Belongs to the TonB family.</text>
</comment>
<dbReference type="GO" id="GO:0015031">
    <property type="term" value="P:protein transport"/>
    <property type="evidence" value="ECO:0007669"/>
    <property type="project" value="UniProtKB-KW"/>
</dbReference>
<evidence type="ECO:0000256" key="2">
    <source>
        <dbReference type="ARBA" id="ARBA00006555"/>
    </source>
</evidence>
<keyword evidence="5" id="KW-0997">Cell inner membrane</keyword>
<dbReference type="PANTHER" id="PTHR33446:SF2">
    <property type="entry name" value="PROTEIN TONB"/>
    <property type="match status" value="1"/>
</dbReference>
<dbReference type="InterPro" id="IPR051045">
    <property type="entry name" value="TonB-dependent_transducer"/>
</dbReference>
<evidence type="ECO:0000259" key="11">
    <source>
        <dbReference type="PROSITE" id="PS52015"/>
    </source>
</evidence>
<evidence type="ECO:0000256" key="8">
    <source>
        <dbReference type="ARBA" id="ARBA00022989"/>
    </source>
</evidence>
<evidence type="ECO:0000313" key="12">
    <source>
        <dbReference type="EMBL" id="MTE25787.1"/>
    </source>
</evidence>
<proteinExistence type="inferred from homology"/>
<comment type="caution">
    <text evidence="12">The sequence shown here is derived from an EMBL/GenBank/DDBJ whole genome shotgun (WGS) entry which is preliminary data.</text>
</comment>
<protein>
    <submittedName>
        <fullName evidence="12">TonB family protein</fullName>
    </submittedName>
</protein>
<gene>
    <name evidence="12" type="ORF">F1003_02480</name>
</gene>
<organism evidence="12 13">
    <name type="scientific">Winogradskyella ouciana</name>
    <dbReference type="NCBI Taxonomy" id="2608631"/>
    <lineage>
        <taxon>Bacteria</taxon>
        <taxon>Pseudomonadati</taxon>
        <taxon>Bacteroidota</taxon>
        <taxon>Flavobacteriia</taxon>
        <taxon>Flavobacteriales</taxon>
        <taxon>Flavobacteriaceae</taxon>
        <taxon>Winogradskyella</taxon>
    </lineage>
</organism>
<dbReference type="SUPFAM" id="SSF74653">
    <property type="entry name" value="TolA/TonB C-terminal domain"/>
    <property type="match status" value="1"/>
</dbReference>
<dbReference type="GO" id="GO:0098797">
    <property type="term" value="C:plasma membrane protein complex"/>
    <property type="evidence" value="ECO:0007669"/>
    <property type="project" value="TreeGrafter"/>
</dbReference>
<dbReference type="AlphaFoldDB" id="A0A7K1G923"/>
<evidence type="ECO:0000313" key="13">
    <source>
        <dbReference type="Proteomes" id="UP000447545"/>
    </source>
</evidence>
<keyword evidence="10" id="KW-0732">Signal</keyword>
<evidence type="ECO:0000256" key="4">
    <source>
        <dbReference type="ARBA" id="ARBA00022475"/>
    </source>
</evidence>
<evidence type="ECO:0000256" key="6">
    <source>
        <dbReference type="ARBA" id="ARBA00022692"/>
    </source>
</evidence>
<comment type="subcellular location">
    <subcellularLocation>
        <location evidence="1">Cell inner membrane</location>
        <topology evidence="1">Single-pass membrane protein</topology>
        <orientation evidence="1">Periplasmic side</orientation>
    </subcellularLocation>
</comment>
<dbReference type="GO" id="GO:0031992">
    <property type="term" value="F:energy transducer activity"/>
    <property type="evidence" value="ECO:0007669"/>
    <property type="project" value="TreeGrafter"/>
</dbReference>
<feature type="domain" description="TonB C-terminal" evidence="11">
    <location>
        <begin position="144"/>
        <end position="240"/>
    </location>
</feature>
<evidence type="ECO:0000256" key="7">
    <source>
        <dbReference type="ARBA" id="ARBA00022927"/>
    </source>
</evidence>
<dbReference type="PROSITE" id="PS52015">
    <property type="entry name" value="TONB_CTD"/>
    <property type="match status" value="1"/>
</dbReference>
<sequence length="253" mass="29404">MKQKVLFFYFLIISISTFGQNQASSDEEMSDDKIKFEERYKKAKQNFVDGSHDKVVAYYDSILNISRYTRITTYKMAYDSYIQLSSKNPERQDSLKTKAEDVYNQALKWYGEMYLEKKWDNIVIDPKAEKDYFDVIEKRAEYPGGISAFYSYISENITYPIEAKKNGIEGKVYVTFMVNIDGTIDAVNVIRGIDSECDAEAVRVISKANKFIPALTKGEPQFVRMQIPINFGLISTYEAKSKKRKRKRNKNRS</sequence>
<evidence type="ECO:0000256" key="3">
    <source>
        <dbReference type="ARBA" id="ARBA00022448"/>
    </source>
</evidence>
<evidence type="ECO:0000256" key="10">
    <source>
        <dbReference type="SAM" id="SignalP"/>
    </source>
</evidence>
<dbReference type="GO" id="GO:0055085">
    <property type="term" value="P:transmembrane transport"/>
    <property type="evidence" value="ECO:0007669"/>
    <property type="project" value="InterPro"/>
</dbReference>
<evidence type="ECO:0000256" key="1">
    <source>
        <dbReference type="ARBA" id="ARBA00004383"/>
    </source>
</evidence>
<keyword evidence="8" id="KW-1133">Transmembrane helix</keyword>
<accession>A0A7K1G923</accession>
<feature type="chain" id="PRO_5029481149" evidence="10">
    <location>
        <begin position="24"/>
        <end position="253"/>
    </location>
</feature>
<name>A0A7K1G923_9FLAO</name>
<evidence type="ECO:0000256" key="9">
    <source>
        <dbReference type="ARBA" id="ARBA00023136"/>
    </source>
</evidence>
<keyword evidence="7" id="KW-0653">Protein transport</keyword>
<keyword evidence="4" id="KW-1003">Cell membrane</keyword>
<dbReference type="Gene3D" id="3.30.1150.10">
    <property type="match status" value="1"/>
</dbReference>
<dbReference type="InterPro" id="IPR037682">
    <property type="entry name" value="TonB_C"/>
</dbReference>
<evidence type="ECO:0000256" key="5">
    <source>
        <dbReference type="ARBA" id="ARBA00022519"/>
    </source>
</evidence>
<dbReference type="InterPro" id="IPR006260">
    <property type="entry name" value="TonB/TolA_C"/>
</dbReference>
<dbReference type="PANTHER" id="PTHR33446">
    <property type="entry name" value="PROTEIN TONB-RELATED"/>
    <property type="match status" value="1"/>
</dbReference>
<dbReference type="NCBIfam" id="TIGR01352">
    <property type="entry name" value="tonB_Cterm"/>
    <property type="match status" value="1"/>
</dbReference>
<dbReference type="Proteomes" id="UP000447545">
    <property type="component" value="Unassembled WGS sequence"/>
</dbReference>
<keyword evidence="9" id="KW-0472">Membrane</keyword>
<dbReference type="Pfam" id="PF03544">
    <property type="entry name" value="TonB_C"/>
    <property type="match status" value="1"/>
</dbReference>
<feature type="signal peptide" evidence="10">
    <location>
        <begin position="1"/>
        <end position="23"/>
    </location>
</feature>
<reference evidence="12 13" key="1">
    <citation type="submission" date="2019-11" db="EMBL/GenBank/DDBJ databases">
        <title>Winogradskyella ouciana sp. nov., isolated from the hadal seawater of the Mariana Trench.</title>
        <authorList>
            <person name="Liu R."/>
        </authorList>
    </citation>
    <scope>NUCLEOTIDE SEQUENCE [LARGE SCALE GENOMIC DNA]</scope>
    <source>
        <strain evidence="12 13">ZXX205</strain>
    </source>
</reference>
<dbReference type="RefSeq" id="WP_155087618.1">
    <property type="nucleotide sequence ID" value="NZ_WJYA01000002.1"/>
</dbReference>
<dbReference type="EMBL" id="WJYA01000002">
    <property type="protein sequence ID" value="MTE25787.1"/>
    <property type="molecule type" value="Genomic_DNA"/>
</dbReference>
<keyword evidence="13" id="KW-1185">Reference proteome</keyword>
<keyword evidence="6" id="KW-0812">Transmembrane</keyword>